<keyword evidence="4" id="KW-1185">Reference proteome</keyword>
<evidence type="ECO:0000259" key="2">
    <source>
        <dbReference type="PROSITE" id="PS50011"/>
    </source>
</evidence>
<dbReference type="InterPro" id="IPR017441">
    <property type="entry name" value="Protein_kinase_ATP_BS"/>
</dbReference>
<dbReference type="InterPro" id="IPR001245">
    <property type="entry name" value="Ser-Thr/Tyr_kinase_cat_dom"/>
</dbReference>
<gene>
    <name evidence="3" type="ORF">BIW11_06734</name>
</gene>
<dbReference type="PANTHER" id="PTHR24417:SF7">
    <property type="entry name" value="CHROMATIN MODIFICATION-RELATED PROTEIN EAF1"/>
    <property type="match status" value="1"/>
</dbReference>
<evidence type="ECO:0000256" key="1">
    <source>
        <dbReference type="PROSITE-ProRule" id="PRU10141"/>
    </source>
</evidence>
<dbReference type="Gene3D" id="3.30.200.20">
    <property type="entry name" value="Phosphorylase Kinase, domain 1"/>
    <property type="match status" value="1"/>
</dbReference>
<sequence>DPSANFPRHQLQYLCELGTGWFGQVVAGVASSFGPVAVKILRADASPTDHIHFLQQVEALKASDHPNIVRLLGRCLESDPFLLILEQGKTDLKTYIITQRCNFFTAGLSCAVPKVATNCLHFRALVACGKTLENSERLDQTLEPLAM</sequence>
<dbReference type="PANTHER" id="PTHR24417">
    <property type="entry name" value="SERINE/THREONINE-PROTEIN KINASE LMTK1"/>
    <property type="match status" value="1"/>
</dbReference>
<dbReference type="GO" id="GO:0004713">
    <property type="term" value="F:protein tyrosine kinase activity"/>
    <property type="evidence" value="ECO:0007669"/>
    <property type="project" value="InterPro"/>
</dbReference>
<keyword evidence="1" id="KW-0067">ATP-binding</keyword>
<dbReference type="EMBL" id="MNPL01002838">
    <property type="protein sequence ID" value="OQR77944.1"/>
    <property type="molecule type" value="Genomic_DNA"/>
</dbReference>
<evidence type="ECO:0000313" key="3">
    <source>
        <dbReference type="EMBL" id="OQR77944.1"/>
    </source>
</evidence>
<accession>A0A1V9XWR4</accession>
<name>A0A1V9XWR4_9ACAR</name>
<feature type="domain" description="Protein kinase" evidence="2">
    <location>
        <begin position="11"/>
        <end position="147"/>
    </location>
</feature>
<dbReference type="InterPro" id="IPR020635">
    <property type="entry name" value="Tyr_kinase_cat_dom"/>
</dbReference>
<dbReference type="PROSITE" id="PS50011">
    <property type="entry name" value="PROTEIN_KINASE_DOM"/>
    <property type="match status" value="1"/>
</dbReference>
<dbReference type="AlphaFoldDB" id="A0A1V9XWR4"/>
<feature type="binding site" evidence="1">
    <location>
        <position position="39"/>
    </location>
    <ligand>
        <name>ATP</name>
        <dbReference type="ChEBI" id="CHEBI:30616"/>
    </ligand>
</feature>
<feature type="non-terminal residue" evidence="3">
    <location>
        <position position="1"/>
    </location>
</feature>
<comment type="caution">
    <text evidence="3">The sequence shown here is derived from an EMBL/GenBank/DDBJ whole genome shotgun (WGS) entry which is preliminary data.</text>
</comment>
<protein>
    <recommendedName>
        <fullName evidence="2">Protein kinase domain-containing protein</fullName>
    </recommendedName>
</protein>
<dbReference type="Pfam" id="PF07714">
    <property type="entry name" value="PK_Tyr_Ser-Thr"/>
    <property type="match status" value="1"/>
</dbReference>
<proteinExistence type="predicted"/>
<dbReference type="InParanoid" id="A0A1V9XWR4"/>
<dbReference type="InterPro" id="IPR011009">
    <property type="entry name" value="Kinase-like_dom_sf"/>
</dbReference>
<dbReference type="InterPro" id="IPR000719">
    <property type="entry name" value="Prot_kinase_dom"/>
</dbReference>
<dbReference type="STRING" id="418985.A0A1V9XWR4"/>
<keyword evidence="1" id="KW-0547">Nucleotide-binding</keyword>
<dbReference type="SUPFAM" id="SSF56112">
    <property type="entry name" value="Protein kinase-like (PK-like)"/>
    <property type="match status" value="1"/>
</dbReference>
<evidence type="ECO:0000313" key="4">
    <source>
        <dbReference type="Proteomes" id="UP000192247"/>
    </source>
</evidence>
<dbReference type="OrthoDB" id="5973359at2759"/>
<organism evidence="3 4">
    <name type="scientific">Tropilaelaps mercedesae</name>
    <dbReference type="NCBI Taxonomy" id="418985"/>
    <lineage>
        <taxon>Eukaryota</taxon>
        <taxon>Metazoa</taxon>
        <taxon>Ecdysozoa</taxon>
        <taxon>Arthropoda</taxon>
        <taxon>Chelicerata</taxon>
        <taxon>Arachnida</taxon>
        <taxon>Acari</taxon>
        <taxon>Parasitiformes</taxon>
        <taxon>Mesostigmata</taxon>
        <taxon>Gamasina</taxon>
        <taxon>Dermanyssoidea</taxon>
        <taxon>Laelapidae</taxon>
        <taxon>Tropilaelaps</taxon>
    </lineage>
</organism>
<dbReference type="Proteomes" id="UP000192247">
    <property type="component" value="Unassembled WGS sequence"/>
</dbReference>
<dbReference type="PROSITE" id="PS00107">
    <property type="entry name" value="PROTEIN_KINASE_ATP"/>
    <property type="match status" value="1"/>
</dbReference>
<dbReference type="SMART" id="SM00219">
    <property type="entry name" value="TyrKc"/>
    <property type="match status" value="1"/>
</dbReference>
<reference evidence="3 4" key="1">
    <citation type="journal article" date="2017" name="Gigascience">
        <title>Draft genome of the honey bee ectoparasitic mite, Tropilaelaps mercedesae, is shaped by the parasitic life history.</title>
        <authorList>
            <person name="Dong X."/>
            <person name="Armstrong S.D."/>
            <person name="Xia D."/>
            <person name="Makepeace B.L."/>
            <person name="Darby A.C."/>
            <person name="Kadowaki T."/>
        </authorList>
    </citation>
    <scope>NUCLEOTIDE SEQUENCE [LARGE SCALE GENOMIC DNA]</scope>
    <source>
        <strain evidence="3">Wuxi-XJTLU</strain>
    </source>
</reference>
<dbReference type="GO" id="GO:0005524">
    <property type="term" value="F:ATP binding"/>
    <property type="evidence" value="ECO:0007669"/>
    <property type="project" value="UniProtKB-UniRule"/>
</dbReference>